<name>A0A8R1E506_CAEJA</name>
<accession>A0A8R1E506</accession>
<organism evidence="1 2">
    <name type="scientific">Caenorhabditis japonica</name>
    <dbReference type="NCBI Taxonomy" id="281687"/>
    <lineage>
        <taxon>Eukaryota</taxon>
        <taxon>Metazoa</taxon>
        <taxon>Ecdysozoa</taxon>
        <taxon>Nematoda</taxon>
        <taxon>Chromadorea</taxon>
        <taxon>Rhabditida</taxon>
        <taxon>Rhabditina</taxon>
        <taxon>Rhabditomorpha</taxon>
        <taxon>Rhabditoidea</taxon>
        <taxon>Rhabditidae</taxon>
        <taxon>Peloderinae</taxon>
        <taxon>Caenorhabditis</taxon>
    </lineage>
</organism>
<keyword evidence="2" id="KW-1185">Reference proteome</keyword>
<dbReference type="Proteomes" id="UP000005237">
    <property type="component" value="Unassembled WGS sequence"/>
</dbReference>
<evidence type="ECO:0000313" key="2">
    <source>
        <dbReference type="Proteomes" id="UP000005237"/>
    </source>
</evidence>
<proteinExistence type="predicted"/>
<dbReference type="AlphaFoldDB" id="A0A8R1E506"/>
<reference evidence="2" key="1">
    <citation type="submission" date="2010-08" db="EMBL/GenBank/DDBJ databases">
        <authorList>
            <consortium name="Caenorhabditis japonica Sequencing Consortium"/>
            <person name="Wilson R.K."/>
        </authorList>
    </citation>
    <scope>NUCLEOTIDE SEQUENCE [LARGE SCALE GENOMIC DNA]</scope>
    <source>
        <strain evidence="2">DF5081</strain>
    </source>
</reference>
<protein>
    <recommendedName>
        <fullName evidence="3">HTH CENPB-type domain-containing protein</fullName>
    </recommendedName>
</protein>
<evidence type="ECO:0000313" key="1">
    <source>
        <dbReference type="EnsemblMetazoa" id="CJA23351.1"/>
    </source>
</evidence>
<sequence>MPSADIILEFVNSHWKNLPKRLELDPNENNIAVAILDLPHSFETGDMTVTITASYSGEIKETRRQMLKVVTDNLYEEVKKLLETGCVFHDATIRFMVACIIKNKNLNLHFKVSKQWIDDFKKANRISSRKITKFVAVKNINVAAMGTTRVECQ</sequence>
<dbReference type="EnsemblMetazoa" id="CJA23351.1">
    <property type="protein sequence ID" value="CJA23351.1"/>
    <property type="gene ID" value="WBGene00178923"/>
</dbReference>
<reference evidence="1" key="2">
    <citation type="submission" date="2022-06" db="UniProtKB">
        <authorList>
            <consortium name="EnsemblMetazoa"/>
        </authorList>
    </citation>
    <scope>IDENTIFICATION</scope>
    <source>
        <strain evidence="1">DF5081</strain>
    </source>
</reference>
<evidence type="ECO:0008006" key="3">
    <source>
        <dbReference type="Google" id="ProtNLM"/>
    </source>
</evidence>